<dbReference type="InterPro" id="IPR058624">
    <property type="entry name" value="MdtA-like_HH"/>
</dbReference>
<gene>
    <name evidence="5" type="ORF">PEPS_15890</name>
</gene>
<accession>A0ABM7VEI2</accession>
<reference evidence="5 6" key="1">
    <citation type="submission" date="2021-12" db="EMBL/GenBank/DDBJ databases">
        <title>Genome sequencing of bacteria with rrn-lacking chromosome and rrn-plasmid.</title>
        <authorList>
            <person name="Anda M."/>
            <person name="Iwasaki W."/>
        </authorList>
    </citation>
    <scope>NUCLEOTIDE SEQUENCE [LARGE SCALE GENOMIC DNA]</scope>
    <source>
        <strain evidence="5 6">NBRC 101262</strain>
    </source>
</reference>
<dbReference type="Gene3D" id="2.40.30.170">
    <property type="match status" value="1"/>
</dbReference>
<dbReference type="PANTHER" id="PTHR30469">
    <property type="entry name" value="MULTIDRUG RESISTANCE PROTEIN MDTA"/>
    <property type="match status" value="1"/>
</dbReference>
<dbReference type="Pfam" id="PF25917">
    <property type="entry name" value="BSH_RND"/>
    <property type="match status" value="1"/>
</dbReference>
<dbReference type="EMBL" id="AP025292">
    <property type="protein sequence ID" value="BDC99308.1"/>
    <property type="molecule type" value="Genomic_DNA"/>
</dbReference>
<dbReference type="SUPFAM" id="SSF111369">
    <property type="entry name" value="HlyD-like secretion proteins"/>
    <property type="match status" value="1"/>
</dbReference>
<feature type="domain" description="AprE-like beta-barrel" evidence="4">
    <location>
        <begin position="246"/>
        <end position="337"/>
    </location>
</feature>
<evidence type="ECO:0000259" key="3">
    <source>
        <dbReference type="Pfam" id="PF25917"/>
    </source>
</evidence>
<keyword evidence="6" id="KW-1185">Reference proteome</keyword>
<evidence type="ECO:0000313" key="6">
    <source>
        <dbReference type="Proteomes" id="UP001354989"/>
    </source>
</evidence>
<dbReference type="Gene3D" id="1.10.287.470">
    <property type="entry name" value="Helix hairpin bin"/>
    <property type="match status" value="1"/>
</dbReference>
<feature type="domain" description="Multidrug resistance protein MdtA-like barrel-sandwich hybrid" evidence="3">
    <location>
        <begin position="67"/>
        <end position="229"/>
    </location>
</feature>
<dbReference type="Pfam" id="PF26002">
    <property type="entry name" value="Beta-barrel_AprE"/>
    <property type="match status" value="1"/>
</dbReference>
<evidence type="ECO:0000259" key="2">
    <source>
        <dbReference type="Pfam" id="PF25876"/>
    </source>
</evidence>
<organism evidence="5 6">
    <name type="scientific">Persicobacter psychrovividus</name>
    <dbReference type="NCBI Taxonomy" id="387638"/>
    <lineage>
        <taxon>Bacteria</taxon>
        <taxon>Pseudomonadati</taxon>
        <taxon>Bacteroidota</taxon>
        <taxon>Cytophagia</taxon>
        <taxon>Cytophagales</taxon>
        <taxon>Persicobacteraceae</taxon>
        <taxon>Persicobacter</taxon>
    </lineage>
</organism>
<dbReference type="PANTHER" id="PTHR30469:SF33">
    <property type="entry name" value="SLR1207 PROTEIN"/>
    <property type="match status" value="1"/>
</dbReference>
<dbReference type="Pfam" id="PF25876">
    <property type="entry name" value="HH_MFP_RND"/>
    <property type="match status" value="1"/>
</dbReference>
<name>A0ABM7VEI2_9BACT</name>
<dbReference type="Gene3D" id="2.40.420.20">
    <property type="match status" value="1"/>
</dbReference>
<dbReference type="RefSeq" id="WP_338396719.1">
    <property type="nucleotide sequence ID" value="NZ_AP025292.1"/>
</dbReference>
<dbReference type="InterPro" id="IPR006143">
    <property type="entry name" value="RND_pump_MFP"/>
</dbReference>
<evidence type="ECO:0000313" key="5">
    <source>
        <dbReference type="EMBL" id="BDC99308.1"/>
    </source>
</evidence>
<dbReference type="InterPro" id="IPR058982">
    <property type="entry name" value="Beta-barrel_AprE"/>
</dbReference>
<sequence length="436" mass="47288">MSFFSNILRPKVLLIILGVVLLSLFGLHKAGVIGSDEGVVVELGMVRLGDLTEVVSASGMIQPVVEVNISPEVSGEIIKLNIQEGDSVKSGALLARIRPDNFISAVDRARAAYNQQQANLAVAKSNLAKGKANFVRAEQEYKRQQQLKKDEVVSVADFQRAEAEFLAAKEDLAAAEENVKASNYIVKSSRASLAEAQENLRLTNIVAPMDGKVTKLSVEKGERVVGTQTMAGTEMMRIADLSAMEARVDVNENDIIRVHKGDTAIINVDSYAYLNKKFTGVVTSIANTAKDKASADAITEFEVKIRVLNSSYADLLEEQNGFPFRPGMTASVEIKTKTRKDAVMAPLSAVTTRSVADSLKHGGVGRSDKEIEEVVFIKDGDVAKKVPVKTGISNFDFIEITEGLNSGDELITGPYQIISRNLNDGDKVRVAEKEEE</sequence>
<dbReference type="NCBIfam" id="TIGR01730">
    <property type="entry name" value="RND_mfp"/>
    <property type="match status" value="1"/>
</dbReference>
<protein>
    <submittedName>
        <fullName evidence="5">RND transporter</fullName>
    </submittedName>
</protein>
<comment type="similarity">
    <text evidence="1">Belongs to the membrane fusion protein (MFP) (TC 8.A.1) family.</text>
</comment>
<dbReference type="InterPro" id="IPR058625">
    <property type="entry name" value="MdtA-like_BSH"/>
</dbReference>
<dbReference type="Gene3D" id="2.40.50.100">
    <property type="match status" value="1"/>
</dbReference>
<proteinExistence type="inferred from homology"/>
<evidence type="ECO:0000256" key="1">
    <source>
        <dbReference type="ARBA" id="ARBA00009477"/>
    </source>
</evidence>
<feature type="domain" description="Multidrug resistance protein MdtA-like alpha-helical hairpin" evidence="2">
    <location>
        <begin position="120"/>
        <end position="203"/>
    </location>
</feature>
<dbReference type="Proteomes" id="UP001354989">
    <property type="component" value="Chromosome"/>
</dbReference>
<evidence type="ECO:0000259" key="4">
    <source>
        <dbReference type="Pfam" id="PF26002"/>
    </source>
</evidence>